<proteinExistence type="predicted"/>
<evidence type="ECO:0000313" key="2">
    <source>
        <dbReference type="EMBL" id="MBU3844990.1"/>
    </source>
</evidence>
<dbReference type="InterPro" id="IPR021675">
    <property type="entry name" value="DUF3261"/>
</dbReference>
<feature type="chain" id="PRO_5037945679" evidence="1">
    <location>
        <begin position="21"/>
        <end position="187"/>
    </location>
</feature>
<dbReference type="EMBL" id="JAHLFE010000186">
    <property type="protein sequence ID" value="MBU3844990.1"/>
    <property type="molecule type" value="Genomic_DNA"/>
</dbReference>
<reference evidence="2" key="1">
    <citation type="journal article" date="2021" name="PeerJ">
        <title>Extensive microbial diversity within the chicken gut microbiome revealed by metagenomics and culture.</title>
        <authorList>
            <person name="Gilroy R."/>
            <person name="Ravi A."/>
            <person name="Getino M."/>
            <person name="Pursley I."/>
            <person name="Horton D.L."/>
            <person name="Alikhan N.F."/>
            <person name="Baker D."/>
            <person name="Gharbi K."/>
            <person name="Hall N."/>
            <person name="Watson M."/>
            <person name="Adriaenssens E.M."/>
            <person name="Foster-Nyarko E."/>
            <person name="Jarju S."/>
            <person name="Secka A."/>
            <person name="Antonio M."/>
            <person name="Oren A."/>
            <person name="Chaudhuri R.R."/>
            <person name="La Ragione R."/>
            <person name="Hildebrand F."/>
            <person name="Pallen M.J."/>
        </authorList>
    </citation>
    <scope>NUCLEOTIDE SEQUENCE</scope>
    <source>
        <strain evidence="2">378</strain>
    </source>
</reference>
<reference evidence="2" key="2">
    <citation type="submission" date="2021-04" db="EMBL/GenBank/DDBJ databases">
        <authorList>
            <person name="Gilroy R."/>
        </authorList>
    </citation>
    <scope>NUCLEOTIDE SEQUENCE</scope>
    <source>
        <strain evidence="2">378</strain>
    </source>
</reference>
<name>A0A948WYN4_9GAMM</name>
<sequence>MNLKLALCAALLVCTGCASTNPAPTSVHLTPEQSIALPRMELTTPLSQEQLLTIHYQGRQEKVLVILEGQGTSLQLAVLSPLGIRLVDANYQDGTVTVTTHVPIAQLPPAAQVLFDIFLGLLPQENIAAVLPSGFSLVDNGALRTIKDPNGQVIEQVHFTPTTGNATRYATRVEHKIFGYVIEITTL</sequence>
<keyword evidence="1" id="KW-0732">Signal</keyword>
<feature type="signal peptide" evidence="1">
    <location>
        <begin position="1"/>
        <end position="20"/>
    </location>
</feature>
<evidence type="ECO:0000313" key="3">
    <source>
        <dbReference type="Proteomes" id="UP000733611"/>
    </source>
</evidence>
<dbReference type="Pfam" id="PF11659">
    <property type="entry name" value="DUF3261"/>
    <property type="match status" value="1"/>
</dbReference>
<gene>
    <name evidence="2" type="ORF">H9847_09055</name>
</gene>
<evidence type="ECO:0000256" key="1">
    <source>
        <dbReference type="SAM" id="SignalP"/>
    </source>
</evidence>
<comment type="caution">
    <text evidence="2">The sequence shown here is derived from an EMBL/GenBank/DDBJ whole genome shotgun (WGS) entry which is preliminary data.</text>
</comment>
<organism evidence="2 3">
    <name type="scientific">Candidatus Anaerobiospirillum pullicola</name>
    <dbReference type="NCBI Taxonomy" id="2838451"/>
    <lineage>
        <taxon>Bacteria</taxon>
        <taxon>Pseudomonadati</taxon>
        <taxon>Pseudomonadota</taxon>
        <taxon>Gammaproteobacteria</taxon>
        <taxon>Aeromonadales</taxon>
        <taxon>Succinivibrionaceae</taxon>
        <taxon>Anaerobiospirillum</taxon>
    </lineage>
</organism>
<dbReference type="AlphaFoldDB" id="A0A948WYN4"/>
<dbReference type="Proteomes" id="UP000733611">
    <property type="component" value="Unassembled WGS sequence"/>
</dbReference>
<protein>
    <submittedName>
        <fullName evidence="2">DUF3261 domain-containing protein</fullName>
    </submittedName>
</protein>
<accession>A0A948WYN4</accession>